<dbReference type="InterPro" id="IPR001969">
    <property type="entry name" value="Aspartic_peptidase_AS"/>
</dbReference>
<feature type="compositionally biased region" description="Polar residues" evidence="2">
    <location>
        <begin position="379"/>
        <end position="398"/>
    </location>
</feature>
<dbReference type="PROSITE" id="PS50175">
    <property type="entry name" value="ASP_PROT_RETROV"/>
    <property type="match status" value="1"/>
</dbReference>
<name>A0A1Q9CGX6_SYMMI</name>
<keyword evidence="1" id="KW-0479">Metal-binding</keyword>
<dbReference type="SUPFAM" id="SSF57756">
    <property type="entry name" value="Retrovirus zinc finger-like domains"/>
    <property type="match status" value="1"/>
</dbReference>
<evidence type="ECO:0000259" key="3">
    <source>
        <dbReference type="PROSITE" id="PS50158"/>
    </source>
</evidence>
<dbReference type="GO" id="GO:0004190">
    <property type="term" value="F:aspartic-type endopeptidase activity"/>
    <property type="evidence" value="ECO:0007669"/>
    <property type="project" value="InterPro"/>
</dbReference>
<dbReference type="EMBL" id="LSRX01001222">
    <property type="protein sequence ID" value="OLP82126.1"/>
    <property type="molecule type" value="Genomic_DNA"/>
</dbReference>
<dbReference type="InterPro" id="IPR001995">
    <property type="entry name" value="Peptidase_A2_cat"/>
</dbReference>
<feature type="domain" description="CCHC-type" evidence="3">
    <location>
        <begin position="1205"/>
        <end position="1218"/>
    </location>
</feature>
<feature type="compositionally biased region" description="Basic and acidic residues" evidence="2">
    <location>
        <begin position="426"/>
        <end position="437"/>
    </location>
</feature>
<reference evidence="5 6" key="1">
    <citation type="submission" date="2016-02" db="EMBL/GenBank/DDBJ databases">
        <title>Genome analysis of coral dinoflagellate symbionts highlights evolutionary adaptations to a symbiotic lifestyle.</title>
        <authorList>
            <person name="Aranda M."/>
            <person name="Li Y."/>
            <person name="Liew Y.J."/>
            <person name="Baumgarten S."/>
            <person name="Simakov O."/>
            <person name="Wilson M."/>
            <person name="Piel J."/>
            <person name="Ashoor H."/>
            <person name="Bougouffa S."/>
            <person name="Bajic V.B."/>
            <person name="Ryu T."/>
            <person name="Ravasi T."/>
            <person name="Bayer T."/>
            <person name="Micklem G."/>
            <person name="Kim H."/>
            <person name="Bhak J."/>
            <person name="Lajeunesse T.C."/>
            <person name="Voolstra C.R."/>
        </authorList>
    </citation>
    <scope>NUCLEOTIDE SEQUENCE [LARGE SCALE GENOMIC DNA]</scope>
    <source>
        <strain evidence="5 6">CCMP2467</strain>
    </source>
</reference>
<feature type="region of interest" description="Disordered" evidence="2">
    <location>
        <begin position="1120"/>
        <end position="1156"/>
    </location>
</feature>
<sequence>MWEVIDYDELRTGERNEATFTMFASFIPKVVSVPASAFPLTILAVLGFRDPVNGELQEQPEQVRWGVRLMFSVVPTLLAFPSFWAPGPDGWAAAKKLGTWMTKGSSRSVLLVFFCKCELTKRRFPHHARESALEQAGCDLTAEYASDRKAKKPAPCPESTEQLPRCETTLGALKQSVILDLVIALEPVWTKHSLAACKPTGPTPNKQIPKTTLLEILEFVCGVNADSYLGVDGTLKTVPGLTKALLSLNDTRGHRGLALRLPRQWPQCGVYSLQADNSILKIVHKFLDPKIATKVVPNDICSRIEDASKLTILNNFSEAHAMLVEEGGYVRSRLSLLFKDDLEEQDPLANQNVKNGVVDVETSAKPVRLFKPSEMKVGPTTTPSRPFNVHRLSSNGALSETSGSTPESGEKPPSKRRRGEPQQIMKTEHADDGDKSPDGVARCLGEELESAEQTEDNQGTAPPVEPPSDLQLDVPPPSREACNTLPMENHFPVVVTCARLQDGKEIPCTLKAWCNDRTDQALLWELRRIVDACGKGNSKVPLHKLVKTSWRQAEGEWKNVCETLGLEENWVVPSKRALGSKDGAWSQSADADLARGEYSIKTLPMLCLLLHWATSSRAGAVKECCCFLFRRLLGTVLPTQVVRQLLNPLADNSYQQVCLQRDGLKPCAHVQQCLSHVESGLAGDELWHAFLRVLTSCYTFLEECPALKRALAAMLQATAAKLDEALPAAGSLDVFEALTNDPSKHKRRRVDEDVQKETQKRAAEDNLTTGVFAKTHKVAHNSVAWKWDHQDNWTLTWMWKNQNREKLEKNMPKKYRLRLPIFSNVEPAIITDPHWDYAKYMAYLVIHMMYTYWPSYSKWLEIPVQVAREAFAPGQRRDSLGKWGRLSEVNERTGVPRDVSDEELLEHGRDRGEADDPTGDHVLGRFRTNQIISKLVRGAIQLGYQRQHSMVENHLREGTEVDTSMVHSSCAALLSKLVAKVMGYRQYSMLTPRSNYSPNYILNIDPFGICQRTAPDNDGRLEYSDATEVRLQVDEGTSARLSEAEWRETKYVKALTRFPPLKEGASVLEYTLGYERLITEHEKLSSARYPEDLKIATLMSGLPQDIKRYLKWACAHGCGPRRAGQAQGSWKGKKGNVGKDKGKKGKGDKGSWHSKGYDQAKGYKGYGNFKGNVKGKLGGGKGKEKGKKSFGKGFGSPGGKGKGPCFICGRMGHRAAECHLRARVQQVAADDDSLSVSTRATSVRRLEFAHDVLMEEIFDETEAGEVGEPLWESHVHDLSWYDSEEVWEEGWDEYDGFGGYVRMVAEVVEPADHELLEDVQSECGSSCSLPSTSTLYFSLCDEDEVDSQCELASGAESDWVLLQQARAEEAELCVRTVAEGHEVILDSGADVTVLPMHIFGEVGIEDHASVSLVDAKVRMVVELGESFVNSLKRRGWQLNENGQPTHVNNSSFTTTDPSEMCDLEVFAHRTTLVQQSGRRYTVFECGEYWEPKPVMEMGGSPTKVITILTTQPVEPESLGKVVAEDVAVVFRFSRPAPGDDGDSGQAALEAAGAEDEPRQSVGAPVLGPELTVVPDIGEVVKLGEKELREESSLRDLRWGCKFLRIPHTGPKATLWDRLKKEVAMNQLKVAVQASDAVVEAYTPDVNHGPLPVKPDPQTVMIHELTHIPRADWCEACQAARSREDGHPVVEPKRQVNVISLDFMFNRSRTGESVPHEEHPMTTQLVAVCHATKYVVCVPLESKSPDGAKHAVEEVVKMASNLGYAELVLRADTEPAMKRLCQLVCLARTRLGLSTEIEEAVPDSTEHQGVRAERYIDLVRRLGLTLLRTVTANTQRAIPSSHPLYSWSFRHAAFLLTRYKVHNDGCTSFEIVHGRKYDSKIAGFGSTVFCQFVPKKKVKGVAWEKAVYLGKSSLGDLSIVANASGVHYARTIRRAAQVYQAGMIVAMKGVPWNATLDVVAARTKGRGALGRVPVVAAPALGEAEPPGDEAASDPPTSTPQASHSPGMSVIDTLDGMEAQGSSSGSSELIPDAMQVDKVEAVDRESFVPFVFRVLDPEQPHGHEDDFVDCDPEEEIGNMPVEDEILCEPEEEVFEESAGAVPGDAGMSWSGRPYELGPPELDPEELEKLDQQMKEKEISRLLDMGVLAGMAPEAREGKVKLQRKYVLDWSRRFRSGWTRRARLVAKEYKFLEPALTDLYNPASVACSHKLLGCMFASSQQLELVSLDVTDAYLQVKQRRPTYIQTPVGDLELLYTLPGQRTGSRDWYDHLAATLAEGGMETFKGNPAVFAIPQQVALNSHVDDMQILGVKGAPMALANKLKDKGLKVKIDGPVDDVKYAERLVGLLGLEKANVKKTPMHLVKYVKLHPVVQKVISLSSAESELMASLLGMTEAMFFAEMIRFICGPNSRVKLVHYVDNSAARAIIQKQGLQRTRHVSLAWLWIQKAHHDGVTTKPIATKDAPADLQTKPHGRNRLKYLMSLIGMSLDGDDEPERVRRVRTRFASTPGFGVAAVMRALAVIIEGGEAASVQEACENGLAECGLSFS</sequence>
<evidence type="ECO:0000313" key="6">
    <source>
        <dbReference type="Proteomes" id="UP000186817"/>
    </source>
</evidence>
<keyword evidence="1" id="KW-0862">Zinc</keyword>
<feature type="domain" description="Peptidase A2" evidence="4">
    <location>
        <begin position="1381"/>
        <end position="1395"/>
    </location>
</feature>
<evidence type="ECO:0000256" key="1">
    <source>
        <dbReference type="PROSITE-ProRule" id="PRU00047"/>
    </source>
</evidence>
<gene>
    <name evidence="5" type="ORF">AK812_SmicGene37251</name>
</gene>
<feature type="region of interest" description="Disordered" evidence="2">
    <location>
        <begin position="1980"/>
        <end position="2030"/>
    </location>
</feature>
<accession>A0A1Q9CGX6</accession>
<dbReference type="Pfam" id="PF13347">
    <property type="entry name" value="MFS_2"/>
    <property type="match status" value="1"/>
</dbReference>
<evidence type="ECO:0000259" key="4">
    <source>
        <dbReference type="PROSITE" id="PS50175"/>
    </source>
</evidence>
<dbReference type="Proteomes" id="UP000186817">
    <property type="component" value="Unassembled WGS sequence"/>
</dbReference>
<organism evidence="5 6">
    <name type="scientific">Symbiodinium microadriaticum</name>
    <name type="common">Dinoflagellate</name>
    <name type="synonym">Zooxanthella microadriatica</name>
    <dbReference type="NCBI Taxonomy" id="2951"/>
    <lineage>
        <taxon>Eukaryota</taxon>
        <taxon>Sar</taxon>
        <taxon>Alveolata</taxon>
        <taxon>Dinophyceae</taxon>
        <taxon>Suessiales</taxon>
        <taxon>Symbiodiniaceae</taxon>
        <taxon>Symbiodinium</taxon>
    </lineage>
</organism>
<protein>
    <recommendedName>
        <fullName evidence="7">Retrovirus-related Pol polyprotein from transposon TNT 1-94</fullName>
    </recommendedName>
</protein>
<feature type="region of interest" description="Disordered" evidence="2">
    <location>
        <begin position="1534"/>
        <end position="1564"/>
    </location>
</feature>
<keyword evidence="6" id="KW-1185">Reference proteome</keyword>
<dbReference type="InterPro" id="IPR001878">
    <property type="entry name" value="Znf_CCHC"/>
</dbReference>
<dbReference type="InterPro" id="IPR036875">
    <property type="entry name" value="Znf_CCHC_sf"/>
</dbReference>
<dbReference type="GO" id="GO:0006508">
    <property type="term" value="P:proteolysis"/>
    <property type="evidence" value="ECO:0007669"/>
    <property type="project" value="InterPro"/>
</dbReference>
<evidence type="ECO:0008006" key="7">
    <source>
        <dbReference type="Google" id="ProtNLM"/>
    </source>
</evidence>
<dbReference type="GO" id="GO:0008270">
    <property type="term" value="F:zinc ion binding"/>
    <property type="evidence" value="ECO:0007669"/>
    <property type="project" value="UniProtKB-KW"/>
</dbReference>
<feature type="compositionally biased region" description="Acidic residues" evidence="2">
    <location>
        <begin position="446"/>
        <end position="455"/>
    </location>
</feature>
<dbReference type="PROSITE" id="PS50158">
    <property type="entry name" value="ZF_CCHC"/>
    <property type="match status" value="1"/>
</dbReference>
<evidence type="ECO:0000256" key="2">
    <source>
        <dbReference type="SAM" id="MobiDB-lite"/>
    </source>
</evidence>
<feature type="region of interest" description="Disordered" evidence="2">
    <location>
        <begin position="371"/>
        <end position="477"/>
    </location>
</feature>
<feature type="region of interest" description="Disordered" evidence="2">
    <location>
        <begin position="1175"/>
        <end position="1195"/>
    </location>
</feature>
<proteinExistence type="predicted"/>
<keyword evidence="1" id="KW-0863">Zinc-finger</keyword>
<evidence type="ECO:0000313" key="5">
    <source>
        <dbReference type="EMBL" id="OLP82126.1"/>
    </source>
</evidence>
<dbReference type="GO" id="GO:0003676">
    <property type="term" value="F:nucleic acid binding"/>
    <property type="evidence" value="ECO:0007669"/>
    <property type="project" value="InterPro"/>
</dbReference>
<feature type="compositionally biased region" description="Basic and acidic residues" evidence="2">
    <location>
        <begin position="1137"/>
        <end position="1156"/>
    </location>
</feature>
<dbReference type="OrthoDB" id="414399at2759"/>
<comment type="caution">
    <text evidence="5">The sequence shown here is derived from an EMBL/GenBank/DDBJ whole genome shotgun (WGS) entry which is preliminary data.</text>
</comment>
<dbReference type="PROSITE" id="PS00141">
    <property type="entry name" value="ASP_PROTEASE"/>
    <property type="match status" value="1"/>
</dbReference>